<keyword evidence="2" id="KW-0645">Protease</keyword>
<proteinExistence type="predicted"/>
<keyword evidence="4" id="KW-0812">Transmembrane</keyword>
<sequence>MAVEDKYISYRIYLVAFAIFLMAIAIAVKLTNLQWVEGDYYRKLAKERTVRNFVIPANKGNIYSADGSLLATSIPNYEIRFDAVAPKSEAFEKNIKILSDSLAQLLGKSTNFFENELRKARANKNRYYLVARDLSYTEYVKIKGFPLFNLGAYKGGIIVEQETIREHPIGKIAERTVGYERTSNGESLDGKGIEWAFRKYLNGKDGKILKQKIAKGQWKPIRDINEVDPQDGYDVISTIDVYIQDIAHHALLKQLELYEADHGCVVVMETKTGHVKAISNLGRAGDGTYYETTNYAVAESHEPGSTYKLADLMALLEDKKADTSSVYDSKGGVVMYSGKKVEDSHKGGYGKISLARGFELSSNTVLVQAVYDAYKNNPSQFVNHLNNFGLNKTLGLSIKGEGIPYIPQPSDKNWSKISLPWMAFGYGVHITPLQTLAYYNAVANDGEMVKPQFVSEIKEWNRTIKKYEKEVLNPKICSQETILKLQAVLENVVKKGTGSKLYSKDFSMAGKTGTAQVNYGKSGRSGMYYASSFVGYFPADQPKYSCIVVVHKPKTALNNFYGADVAGPVFKRIAQKIFTDAPSTNEIKNLNRKIPKQENNYDSFYVKSQNKQKTIPNVKGMSGMDAVALLGNLGIKVKAVGVGKVKKQSLQAGQNIQKNTTILLELS</sequence>
<dbReference type="GO" id="GO:0008658">
    <property type="term" value="F:penicillin binding"/>
    <property type="evidence" value="ECO:0007669"/>
    <property type="project" value="InterPro"/>
</dbReference>
<keyword evidence="7" id="KW-1185">Reference proteome</keyword>
<feature type="transmembrane region" description="Helical" evidence="4">
    <location>
        <begin position="12"/>
        <end position="30"/>
    </location>
</feature>
<dbReference type="Pfam" id="PF00905">
    <property type="entry name" value="Transpeptidase"/>
    <property type="match status" value="1"/>
</dbReference>
<keyword evidence="2" id="KW-0378">Hydrolase</keyword>
<protein>
    <submittedName>
        <fullName evidence="6">Cell division protein FtsI (Penicillin-binding protein 3)</fullName>
    </submittedName>
</protein>
<dbReference type="Pfam" id="PF03793">
    <property type="entry name" value="PASTA"/>
    <property type="match status" value="1"/>
</dbReference>
<keyword evidence="6" id="KW-0132">Cell division</keyword>
<dbReference type="EMBL" id="FODN01000001">
    <property type="protein sequence ID" value="SEN66384.1"/>
    <property type="molecule type" value="Genomic_DNA"/>
</dbReference>
<dbReference type="STRING" id="604089.SAMN04487942_0525"/>
<dbReference type="Pfam" id="PF03717">
    <property type="entry name" value="PBP_dimer"/>
    <property type="match status" value="1"/>
</dbReference>
<dbReference type="GO" id="GO:0071555">
    <property type="term" value="P:cell wall organization"/>
    <property type="evidence" value="ECO:0007669"/>
    <property type="project" value="TreeGrafter"/>
</dbReference>
<keyword evidence="6" id="KW-0131">Cell cycle</keyword>
<dbReference type="GO" id="GO:0005886">
    <property type="term" value="C:plasma membrane"/>
    <property type="evidence" value="ECO:0007669"/>
    <property type="project" value="TreeGrafter"/>
</dbReference>
<evidence type="ECO:0000256" key="4">
    <source>
        <dbReference type="SAM" id="Phobius"/>
    </source>
</evidence>
<dbReference type="Gene3D" id="3.90.1310.10">
    <property type="entry name" value="Penicillin-binding protein 2a (Domain 2)"/>
    <property type="match status" value="1"/>
</dbReference>
<evidence type="ECO:0000259" key="5">
    <source>
        <dbReference type="PROSITE" id="PS51178"/>
    </source>
</evidence>
<dbReference type="OrthoDB" id="9804124at2"/>
<evidence type="ECO:0000256" key="3">
    <source>
        <dbReference type="ARBA" id="ARBA00023136"/>
    </source>
</evidence>
<name>A0A1H8ID48_9FLAO</name>
<dbReference type="InterPro" id="IPR050515">
    <property type="entry name" value="Beta-lactam/transpept"/>
</dbReference>
<dbReference type="GO" id="GO:0004180">
    <property type="term" value="F:carboxypeptidase activity"/>
    <property type="evidence" value="ECO:0007669"/>
    <property type="project" value="UniProtKB-KW"/>
</dbReference>
<evidence type="ECO:0000256" key="1">
    <source>
        <dbReference type="ARBA" id="ARBA00004370"/>
    </source>
</evidence>
<dbReference type="RefSeq" id="WP_091165295.1">
    <property type="nucleotide sequence ID" value="NZ_CBCSFM010000001.1"/>
</dbReference>
<reference evidence="7" key="1">
    <citation type="submission" date="2016-10" db="EMBL/GenBank/DDBJ databases">
        <authorList>
            <person name="Varghese N."/>
            <person name="Submissions S."/>
        </authorList>
    </citation>
    <scope>NUCLEOTIDE SEQUENCE [LARGE SCALE GENOMIC DNA]</scope>
    <source>
        <strain evidence="7">CGMCC 1.8704</strain>
    </source>
</reference>
<dbReference type="InterPro" id="IPR005311">
    <property type="entry name" value="PBP_dimer"/>
</dbReference>
<evidence type="ECO:0000313" key="7">
    <source>
        <dbReference type="Proteomes" id="UP000198657"/>
    </source>
</evidence>
<dbReference type="InterPro" id="IPR012338">
    <property type="entry name" value="Beta-lactam/transpept-like"/>
</dbReference>
<dbReference type="Gene3D" id="3.30.450.330">
    <property type="match status" value="1"/>
</dbReference>
<organism evidence="6 7">
    <name type="scientific">Flavobacterium sinopsychrotolerans</name>
    <dbReference type="NCBI Taxonomy" id="604089"/>
    <lineage>
        <taxon>Bacteria</taxon>
        <taxon>Pseudomonadati</taxon>
        <taxon>Bacteroidota</taxon>
        <taxon>Flavobacteriia</taxon>
        <taxon>Flavobacteriales</taxon>
        <taxon>Flavobacteriaceae</taxon>
        <taxon>Flavobacterium</taxon>
    </lineage>
</organism>
<dbReference type="Proteomes" id="UP000198657">
    <property type="component" value="Unassembled WGS sequence"/>
</dbReference>
<dbReference type="SUPFAM" id="SSF54184">
    <property type="entry name" value="Penicillin-binding protein 2x (pbp-2x), c-terminal domain"/>
    <property type="match status" value="1"/>
</dbReference>
<keyword evidence="4" id="KW-1133">Transmembrane helix</keyword>
<dbReference type="PANTHER" id="PTHR30627:SF1">
    <property type="entry name" value="PEPTIDOGLYCAN D,D-TRANSPEPTIDASE FTSI"/>
    <property type="match status" value="1"/>
</dbReference>
<dbReference type="Gene3D" id="3.30.10.20">
    <property type="match status" value="1"/>
</dbReference>
<accession>A0A1H8ID48</accession>
<dbReference type="GO" id="GO:0051301">
    <property type="term" value="P:cell division"/>
    <property type="evidence" value="ECO:0007669"/>
    <property type="project" value="UniProtKB-KW"/>
</dbReference>
<gene>
    <name evidence="6" type="ORF">SAMN04487942_0525</name>
</gene>
<dbReference type="SMART" id="SM00740">
    <property type="entry name" value="PASTA"/>
    <property type="match status" value="1"/>
</dbReference>
<dbReference type="SUPFAM" id="SSF56519">
    <property type="entry name" value="Penicillin binding protein dimerisation domain"/>
    <property type="match status" value="1"/>
</dbReference>
<evidence type="ECO:0000256" key="2">
    <source>
        <dbReference type="ARBA" id="ARBA00022645"/>
    </source>
</evidence>
<evidence type="ECO:0000313" key="6">
    <source>
        <dbReference type="EMBL" id="SEN66384.1"/>
    </source>
</evidence>
<dbReference type="AlphaFoldDB" id="A0A1H8ID48"/>
<keyword evidence="2" id="KW-0121">Carboxypeptidase</keyword>
<dbReference type="InterPro" id="IPR001460">
    <property type="entry name" value="PCN-bd_Tpept"/>
</dbReference>
<dbReference type="PROSITE" id="PS51178">
    <property type="entry name" value="PASTA"/>
    <property type="match status" value="1"/>
</dbReference>
<dbReference type="CDD" id="cd06575">
    <property type="entry name" value="PASTA_Pbp2x-like_2"/>
    <property type="match status" value="1"/>
</dbReference>
<dbReference type="InterPro" id="IPR005543">
    <property type="entry name" value="PASTA_dom"/>
</dbReference>
<feature type="domain" description="PASTA" evidence="5">
    <location>
        <begin position="609"/>
        <end position="667"/>
    </location>
</feature>
<dbReference type="InterPro" id="IPR036138">
    <property type="entry name" value="PBP_dimer_sf"/>
</dbReference>
<keyword evidence="3 4" id="KW-0472">Membrane</keyword>
<comment type="subcellular location">
    <subcellularLocation>
        <location evidence="1">Membrane</location>
    </subcellularLocation>
</comment>
<dbReference type="Gene3D" id="3.40.710.10">
    <property type="entry name" value="DD-peptidase/beta-lactamase superfamily"/>
    <property type="match status" value="1"/>
</dbReference>
<dbReference type="SUPFAM" id="SSF56601">
    <property type="entry name" value="beta-lactamase/transpeptidase-like"/>
    <property type="match status" value="1"/>
</dbReference>
<dbReference type="PANTHER" id="PTHR30627">
    <property type="entry name" value="PEPTIDOGLYCAN D,D-TRANSPEPTIDASE"/>
    <property type="match status" value="1"/>
</dbReference>